<evidence type="ECO:0000313" key="3">
    <source>
        <dbReference type="Proteomes" id="UP000001940"/>
    </source>
</evidence>
<keyword evidence="2" id="KW-0548">Nucleotidyltransferase</keyword>
<proteinExistence type="predicted"/>
<reference evidence="2 3" key="1">
    <citation type="journal article" date="1998" name="Science">
        <title>Genome sequence of the nematode C. elegans: a platform for investigating biology.</title>
        <authorList>
            <consortium name="The C. elegans sequencing consortium"/>
            <person name="Sulson J.E."/>
            <person name="Waterston R."/>
        </authorList>
    </citation>
    <scope>NUCLEOTIDE SEQUENCE [LARGE SCALE GENOMIC DNA]</scope>
    <source>
        <strain evidence="2 3">Bristol N2</strain>
    </source>
</reference>
<dbReference type="RefSeq" id="NP_504390.1">
    <property type="nucleotide sequence ID" value="NM_071989.1"/>
</dbReference>
<name>O16508_CAEEL</name>
<evidence type="ECO:0000313" key="2">
    <source>
        <dbReference type="EMBL" id="CCD83350.1"/>
    </source>
</evidence>
<keyword evidence="2" id="KW-0808">Transferase</keyword>
<organism evidence="2 3">
    <name type="scientific">Caenorhabditis elegans</name>
    <dbReference type="NCBI Taxonomy" id="6239"/>
    <lineage>
        <taxon>Eukaryota</taxon>
        <taxon>Metazoa</taxon>
        <taxon>Ecdysozoa</taxon>
        <taxon>Nematoda</taxon>
        <taxon>Chromadorea</taxon>
        <taxon>Rhabditida</taxon>
        <taxon>Rhabditina</taxon>
        <taxon>Rhabditomorpha</taxon>
        <taxon>Rhabditoidea</taxon>
        <taxon>Rhabditidae</taxon>
        <taxon>Peloderinae</taxon>
        <taxon>Caenorhabditis</taxon>
    </lineage>
</organism>
<dbReference type="GO" id="GO:0003964">
    <property type="term" value="F:RNA-directed DNA polymerase activity"/>
    <property type="evidence" value="ECO:0007669"/>
    <property type="project" value="UniProtKB-KW"/>
</dbReference>
<dbReference type="GeneID" id="182134"/>
<dbReference type="PIR" id="T31895">
    <property type="entry name" value="T31895"/>
</dbReference>
<dbReference type="PaxDb" id="6239-C03A7.2"/>
<dbReference type="CTD" id="182134"/>
<accession>O16508</accession>
<dbReference type="KEGG" id="cel:CELE_C03A7.2"/>
<dbReference type="Bgee" id="WBGene00015366">
    <property type="expression patterns" value="Expressed in adult organism and 2 other cell types or tissues"/>
</dbReference>
<sequence>MVPNKAAGQPKKSTPPPAIEIPMPPPAIPTNAVGEDTPTLQDGAQAKHTASPPTLPDDAETIVQSLPTSSATTANEETLGALLEAWSAMQVSVGESTQKVESCLATMTTHLGESRDETAVTNAALDNIRGMVSRLEEKIAGSHATLIQDLDHLKRAGEDHRVTIGNINTRVSRNSCLDVSAHAYSIFGNNGLVNAKIIVEATTAYGRELSIITIDTAGYYSRTGFTKTSREARTESPRMSKIREDVVRWARGQGTERCYEYRASWMDYFPFQCLLGCACVSSRTPPSAHHDNSEPCETRRMAQLCTISTMKSAKSAPFEEIQVLHIA</sequence>
<dbReference type="AlphaFoldDB" id="O16508"/>
<gene>
    <name evidence="2 4" type="ORF">C03A7.2</name>
    <name evidence="2" type="ORF">CELE_C03A7.2</name>
</gene>
<keyword evidence="3" id="KW-1185">Reference proteome</keyword>
<evidence type="ECO:0000313" key="4">
    <source>
        <dbReference type="WormBase" id="C03A7.2"/>
    </source>
</evidence>
<keyword evidence="2" id="KW-0695">RNA-directed DNA polymerase</keyword>
<dbReference type="WormBase" id="C03A7.2">
    <property type="protein sequence ID" value="CE07860"/>
    <property type="gene ID" value="WBGene00015366"/>
</dbReference>
<dbReference type="EMBL" id="BX284605">
    <property type="protein sequence ID" value="CCD83350.1"/>
    <property type="molecule type" value="Genomic_DNA"/>
</dbReference>
<dbReference type="InParanoid" id="O16508"/>
<evidence type="ECO:0000256" key="1">
    <source>
        <dbReference type="SAM" id="MobiDB-lite"/>
    </source>
</evidence>
<feature type="region of interest" description="Disordered" evidence="1">
    <location>
        <begin position="1"/>
        <end position="60"/>
    </location>
</feature>
<dbReference type="UCSC" id="C03A7.2">
    <property type="organism name" value="c. elegans"/>
</dbReference>
<dbReference type="AGR" id="WB:WBGene00015366"/>
<feature type="compositionally biased region" description="Pro residues" evidence="1">
    <location>
        <begin position="13"/>
        <end position="28"/>
    </location>
</feature>
<protein>
    <submittedName>
        <fullName evidence="2">Reverse transcriptase domain-containing protein</fullName>
    </submittedName>
</protein>
<dbReference type="Proteomes" id="UP000001940">
    <property type="component" value="Chromosome V"/>
</dbReference>
<dbReference type="HOGENOM" id="CLU_850562_0_0_1"/>
<dbReference type="PhylomeDB" id="O16508"/>